<dbReference type="PANTHER" id="PTHR41287:SF1">
    <property type="entry name" value="PROTEIN YMFN"/>
    <property type="match status" value="1"/>
</dbReference>
<dbReference type="GO" id="GO:0004519">
    <property type="term" value="F:endonuclease activity"/>
    <property type="evidence" value="ECO:0007669"/>
    <property type="project" value="InterPro"/>
</dbReference>
<dbReference type="Gene3D" id="3.40.50.300">
    <property type="entry name" value="P-loop containing nucleotide triphosphate hydrolases"/>
    <property type="match status" value="1"/>
</dbReference>
<dbReference type="InterPro" id="IPR027417">
    <property type="entry name" value="P-loop_NTPase"/>
</dbReference>
<evidence type="ECO:0000259" key="2">
    <source>
        <dbReference type="Pfam" id="PF20441"/>
    </source>
</evidence>
<protein>
    <submittedName>
        <fullName evidence="3">Terminase</fullName>
    </submittedName>
</protein>
<dbReference type="Proteomes" id="UP000030008">
    <property type="component" value="Unassembled WGS sequence"/>
</dbReference>
<feature type="domain" description="Terminase large subunit-like ATPase" evidence="1">
    <location>
        <begin position="74"/>
        <end position="257"/>
    </location>
</feature>
<organism evidence="3 4">
    <name type="scientific">Clostridium innocuum</name>
    <dbReference type="NCBI Taxonomy" id="1522"/>
    <lineage>
        <taxon>Bacteria</taxon>
        <taxon>Bacillati</taxon>
        <taxon>Bacillota</taxon>
        <taxon>Clostridia</taxon>
        <taxon>Eubacteriales</taxon>
        <taxon>Clostridiaceae</taxon>
        <taxon>Clostridium</taxon>
    </lineage>
</organism>
<reference evidence="3 4" key="1">
    <citation type="submission" date="2014-08" db="EMBL/GenBank/DDBJ databases">
        <title>Clostridium innocuum, an unnegligible vancomycin-resistant pathogen causing extra-intestinal infections.</title>
        <authorList>
            <person name="Feng Y."/>
            <person name="Chiu C.-H."/>
        </authorList>
    </citation>
    <scope>NUCLEOTIDE SEQUENCE [LARGE SCALE GENOMIC DNA]</scope>
    <source>
        <strain evidence="3 4">AN88</strain>
    </source>
</reference>
<dbReference type="InterPro" id="IPR046462">
    <property type="entry name" value="TerL_nuclease"/>
</dbReference>
<feature type="domain" description="Terminase large subunit-like endonuclease" evidence="2">
    <location>
        <begin position="263"/>
        <end position="553"/>
    </location>
</feature>
<dbReference type="Pfam" id="PF03354">
    <property type="entry name" value="TerL_ATPase"/>
    <property type="match status" value="1"/>
</dbReference>
<comment type="caution">
    <text evidence="3">The sequence shown here is derived from an EMBL/GenBank/DDBJ whole genome shotgun (WGS) entry which is preliminary data.</text>
</comment>
<dbReference type="EMBL" id="JQIF01000023">
    <property type="protein sequence ID" value="KGJ54082.1"/>
    <property type="molecule type" value="Genomic_DNA"/>
</dbReference>
<dbReference type="InterPro" id="IPR046461">
    <property type="entry name" value="TerL_ATPase"/>
</dbReference>
<dbReference type="AlphaFoldDB" id="A0A099IA40"/>
<dbReference type="PANTHER" id="PTHR41287">
    <property type="match status" value="1"/>
</dbReference>
<gene>
    <name evidence="3" type="ORF">CIAN88_05940</name>
</gene>
<dbReference type="RefSeq" id="WP_044904623.1">
    <property type="nucleotide sequence ID" value="NZ_JQIF01000023.1"/>
</dbReference>
<name>A0A099IA40_CLOIN</name>
<sequence length="570" mass="65829">MDYVNGICDGSIVANEYRIKACQRFLDDLQDERWDFKTSDAEFVIGIIELTICHQQGESLDGTALRGTPFLLMPFHKFIIYNLVGFKLTNTSINRFTECLIFIPRKNVKTTFAGALAYALGLLWRDSGSKIYIVAAAMKQTMETFKFIEYNIRRMEEDDNDHEGAFHIIDNNNEHSIDATIGNGLFHLDALAANPDAQDSFNCNLAIADEIHAFKKPKQYNLFKEAMKAYSNKLMIGISTAGDDPNSFLAQKVTYCKKILDKEVENDRYFIFICEADYSTDENGAKFLDFTNPRIQEMANPAYGRSIRPDELMEGAMEALNDPQQRKDYFAKSLNVFTDAIDTYFDMMQVTSSDEKYNWTLEELAKLPIKWYGGADLSKMHDLTGGTIYGTYKDVDITISHAFIPRAIAHKKADEDNIPVFWWEEMGWLTMCNGAVVEYEDVVKWFIHMKKMGFKLKWTGYDRKYAREFVMKMKKAGFKMRDQSQRPFEKTEAFREIERKVIKQQFYYLHNKAFEYCISNVKAIEDSDEFVRFQKVMPTQRIDLFDATVIACKQKLIANEKSANAAAFLE</sequence>
<evidence type="ECO:0000313" key="3">
    <source>
        <dbReference type="EMBL" id="KGJ54082.1"/>
    </source>
</evidence>
<accession>A0A099IA40</accession>
<proteinExistence type="predicted"/>
<dbReference type="InterPro" id="IPR005021">
    <property type="entry name" value="Terminase_largesu-like"/>
</dbReference>
<evidence type="ECO:0000313" key="4">
    <source>
        <dbReference type="Proteomes" id="UP000030008"/>
    </source>
</evidence>
<dbReference type="Pfam" id="PF20441">
    <property type="entry name" value="TerL_nuclease"/>
    <property type="match status" value="1"/>
</dbReference>
<evidence type="ECO:0000259" key="1">
    <source>
        <dbReference type="Pfam" id="PF03354"/>
    </source>
</evidence>